<geneLocation type="plasmid" evidence="2">
    <name>ptao100 dna</name>
</geneLocation>
<dbReference type="Pfam" id="PF01724">
    <property type="entry name" value="DUF29"/>
    <property type="match status" value="1"/>
</dbReference>
<dbReference type="PANTHER" id="PTHR34235">
    <property type="entry name" value="SLR1203 PROTEIN-RELATED"/>
    <property type="match status" value="1"/>
</dbReference>
<name>A0A1Q2SQ09_9GAMM</name>
<gene>
    <name evidence="1" type="ORF">TAO_p0002</name>
</gene>
<keyword evidence="1" id="KW-0614">Plasmid</keyword>
<evidence type="ECO:0000313" key="1">
    <source>
        <dbReference type="EMBL" id="BAW81211.1"/>
    </source>
</evidence>
<evidence type="ECO:0000313" key="2">
    <source>
        <dbReference type="Proteomes" id="UP000243679"/>
    </source>
</evidence>
<dbReference type="OrthoDB" id="5766125at2"/>
<dbReference type="AlphaFoldDB" id="A0A1Q2SQ09"/>
<dbReference type="Gene3D" id="1.20.1220.20">
    <property type="entry name" value="Uncharcterised protein PF01724"/>
    <property type="match status" value="1"/>
</dbReference>
<sequence>MSTYETDFYGWTQETAALLKQGRFSEVDMEALIEEVEDMGKSEHRELRNRIAVLLTHLLKWQYQPEQRGNSWQATIEEQRLRVTLLVKENPSLKPRFVESTLEAYPIAVLRAVQETNLAKKTFPMSFELTGWSMEQVLDDGFYPPA</sequence>
<dbReference type="EMBL" id="AP014837">
    <property type="protein sequence ID" value="BAW81211.1"/>
    <property type="molecule type" value="Genomic_DNA"/>
</dbReference>
<dbReference type="KEGG" id="ntt:TAO_p0002"/>
<reference evidence="1 2" key="1">
    <citation type="journal article" date="2017" name="ISME J.">
        <title>An acid-tolerant ammonia-oxidizing ?-proteobacterium from soil.</title>
        <authorList>
            <person name="Hayatsu M."/>
            <person name="Tago K."/>
            <person name="Uchiyama I."/>
            <person name="Toyoda A."/>
            <person name="Wang Y."/>
            <person name="Shimomura Y."/>
            <person name="Okubo T."/>
            <person name="Kurisu F."/>
            <person name="Hirono Y."/>
            <person name="Nonaka K."/>
            <person name="Akiyama H."/>
            <person name="Itoh T."/>
            <person name="Takami H."/>
        </authorList>
    </citation>
    <scope>NUCLEOTIDE SEQUENCE [LARGE SCALE GENOMIC DNA]</scope>
    <source>
        <strain evidence="1 2">TAO100</strain>
        <plasmid evidence="2">ptao100 dna</plasmid>
    </source>
</reference>
<dbReference type="RefSeq" id="WP_096527825.1">
    <property type="nucleotide sequence ID" value="NZ_AP014837.1"/>
</dbReference>
<dbReference type="InterPro" id="IPR002636">
    <property type="entry name" value="DUF29"/>
</dbReference>
<dbReference type="Proteomes" id="UP000243679">
    <property type="component" value="Plasmid pTAO100"/>
</dbReference>
<organism evidence="1 2">
    <name type="scientific">Candidatus Nitrosoglobus terrae</name>
    <dbReference type="NCBI Taxonomy" id="1630141"/>
    <lineage>
        <taxon>Bacteria</taxon>
        <taxon>Pseudomonadati</taxon>
        <taxon>Pseudomonadota</taxon>
        <taxon>Gammaproteobacteria</taxon>
        <taxon>Chromatiales</taxon>
        <taxon>Chromatiaceae</taxon>
        <taxon>Candidatus Nitrosoglobus</taxon>
    </lineage>
</organism>
<protein>
    <submittedName>
        <fullName evidence="1">Hypothetical conserved protein</fullName>
    </submittedName>
</protein>
<keyword evidence="2" id="KW-1185">Reference proteome</keyword>
<proteinExistence type="predicted"/>
<accession>A0A1Q2SQ09</accession>